<dbReference type="InterPro" id="IPR036961">
    <property type="entry name" value="Kinesin_motor_dom_sf"/>
</dbReference>
<keyword evidence="1" id="KW-0175">Coiled coil</keyword>
<dbReference type="Pfam" id="PF00225">
    <property type="entry name" value="Kinesin"/>
    <property type="match status" value="2"/>
</dbReference>
<dbReference type="InterPro" id="IPR001660">
    <property type="entry name" value="SAM"/>
</dbReference>
<dbReference type="PROSITE" id="PS50105">
    <property type="entry name" value="SAM_DOMAIN"/>
    <property type="match status" value="1"/>
</dbReference>
<evidence type="ECO:0000256" key="1">
    <source>
        <dbReference type="ARBA" id="ARBA00023054"/>
    </source>
</evidence>
<dbReference type="SUPFAM" id="SSF47769">
    <property type="entry name" value="SAM/Pointed domain"/>
    <property type="match status" value="1"/>
</dbReference>
<dbReference type="GO" id="GO:0003777">
    <property type="term" value="F:microtubule motor activity"/>
    <property type="evidence" value="ECO:0007669"/>
    <property type="project" value="InterPro"/>
</dbReference>
<dbReference type="InterPro" id="IPR013761">
    <property type="entry name" value="SAM/pointed_sf"/>
</dbReference>
<dbReference type="GO" id="GO:0008017">
    <property type="term" value="F:microtubule binding"/>
    <property type="evidence" value="ECO:0007669"/>
    <property type="project" value="InterPro"/>
</dbReference>
<feature type="binding site" evidence="3">
    <location>
        <begin position="647"/>
        <end position="654"/>
    </location>
    <ligand>
        <name>ATP</name>
        <dbReference type="ChEBI" id="CHEBI:30616"/>
    </ligand>
</feature>
<dbReference type="InterPro" id="IPR027417">
    <property type="entry name" value="P-loop_NTPase"/>
</dbReference>
<feature type="compositionally biased region" description="Basic residues" evidence="4">
    <location>
        <begin position="461"/>
        <end position="474"/>
    </location>
</feature>
<dbReference type="InterPro" id="IPR001752">
    <property type="entry name" value="Kinesin_motor_dom"/>
</dbReference>
<reference evidence="8 9" key="1">
    <citation type="submission" date="2020-04" db="EMBL/GenBank/DDBJ databases">
        <title>Perkinsus chesapeaki whole genome sequence.</title>
        <authorList>
            <person name="Bogema D.R."/>
        </authorList>
    </citation>
    <scope>NUCLEOTIDE SEQUENCE [LARGE SCALE GENOMIC DNA]</scope>
    <source>
        <strain evidence="8">ATCC PRA-425</strain>
    </source>
</reference>
<evidence type="ECO:0000259" key="7">
    <source>
        <dbReference type="PROSITE" id="PS50105"/>
    </source>
</evidence>
<feature type="domain" description="FHA" evidence="5">
    <location>
        <begin position="342"/>
        <end position="389"/>
    </location>
</feature>
<dbReference type="SMART" id="SM00240">
    <property type="entry name" value="FHA"/>
    <property type="match status" value="2"/>
</dbReference>
<dbReference type="InterPro" id="IPR027640">
    <property type="entry name" value="Kinesin-like_fam"/>
</dbReference>
<dbReference type="Gene3D" id="1.10.150.50">
    <property type="entry name" value="Transcription Factor, Ets-1"/>
    <property type="match status" value="1"/>
</dbReference>
<evidence type="ECO:0000313" key="8">
    <source>
        <dbReference type="EMBL" id="KAF4666583.1"/>
    </source>
</evidence>
<dbReference type="SMART" id="SM00129">
    <property type="entry name" value="KISc"/>
    <property type="match status" value="1"/>
</dbReference>
<keyword evidence="3" id="KW-0547">Nucleotide-binding</keyword>
<evidence type="ECO:0000256" key="4">
    <source>
        <dbReference type="SAM" id="MobiDB-lite"/>
    </source>
</evidence>
<dbReference type="PROSITE" id="PS50006">
    <property type="entry name" value="FHA_DOMAIN"/>
    <property type="match status" value="2"/>
</dbReference>
<dbReference type="Pfam" id="PF00498">
    <property type="entry name" value="FHA"/>
    <property type="match status" value="2"/>
</dbReference>
<keyword evidence="2 3" id="KW-0505">Motor protein</keyword>
<dbReference type="PANTHER" id="PTHR47968:SF75">
    <property type="entry name" value="CENTROMERE-ASSOCIATED PROTEIN E"/>
    <property type="match status" value="1"/>
</dbReference>
<dbReference type="EMBL" id="JAAPAO010000231">
    <property type="protein sequence ID" value="KAF4666583.1"/>
    <property type="molecule type" value="Genomic_DNA"/>
</dbReference>
<feature type="compositionally biased region" description="Acidic residues" evidence="4">
    <location>
        <begin position="502"/>
        <end position="516"/>
    </location>
</feature>
<dbReference type="GO" id="GO:0007018">
    <property type="term" value="P:microtubule-based movement"/>
    <property type="evidence" value="ECO:0007669"/>
    <property type="project" value="InterPro"/>
</dbReference>
<dbReference type="Gene3D" id="2.60.200.20">
    <property type="match status" value="2"/>
</dbReference>
<dbReference type="PROSITE" id="PS50067">
    <property type="entry name" value="KINESIN_MOTOR_2"/>
    <property type="match status" value="1"/>
</dbReference>
<comment type="caution">
    <text evidence="8">The sequence shown here is derived from an EMBL/GenBank/DDBJ whole genome shotgun (WGS) entry which is preliminary data.</text>
</comment>
<proteinExistence type="inferred from homology"/>
<dbReference type="AlphaFoldDB" id="A0A7J6M4S2"/>
<dbReference type="Gene3D" id="3.40.850.10">
    <property type="entry name" value="Kinesin motor domain"/>
    <property type="match status" value="1"/>
</dbReference>
<feature type="region of interest" description="Disordered" evidence="4">
    <location>
        <begin position="753"/>
        <end position="781"/>
    </location>
</feature>
<feature type="region of interest" description="Disordered" evidence="4">
    <location>
        <begin position="713"/>
        <end position="734"/>
    </location>
</feature>
<dbReference type="PANTHER" id="PTHR47968">
    <property type="entry name" value="CENTROMERE PROTEIN E"/>
    <property type="match status" value="1"/>
</dbReference>
<accession>A0A7J6M4S2</accession>
<dbReference type="GO" id="GO:0005524">
    <property type="term" value="F:ATP binding"/>
    <property type="evidence" value="ECO:0007669"/>
    <property type="project" value="UniProtKB-UniRule"/>
</dbReference>
<evidence type="ECO:0000256" key="3">
    <source>
        <dbReference type="PROSITE-ProRule" id="PRU00283"/>
    </source>
</evidence>
<dbReference type="SUPFAM" id="SSF52540">
    <property type="entry name" value="P-loop containing nucleoside triphosphate hydrolases"/>
    <property type="match status" value="1"/>
</dbReference>
<dbReference type="Pfam" id="PF07647">
    <property type="entry name" value="SAM_2"/>
    <property type="match status" value="1"/>
</dbReference>
<feature type="non-terminal residue" evidence="8">
    <location>
        <position position="890"/>
    </location>
</feature>
<feature type="region of interest" description="Disordered" evidence="4">
    <location>
        <begin position="450"/>
        <end position="521"/>
    </location>
</feature>
<dbReference type="Proteomes" id="UP000591131">
    <property type="component" value="Unassembled WGS sequence"/>
</dbReference>
<evidence type="ECO:0000259" key="6">
    <source>
        <dbReference type="PROSITE" id="PS50067"/>
    </source>
</evidence>
<feature type="domain" description="FHA" evidence="5">
    <location>
        <begin position="219"/>
        <end position="267"/>
    </location>
</feature>
<evidence type="ECO:0000256" key="2">
    <source>
        <dbReference type="ARBA" id="ARBA00023175"/>
    </source>
</evidence>
<dbReference type="SUPFAM" id="SSF49879">
    <property type="entry name" value="SMAD/FHA domain"/>
    <property type="match status" value="2"/>
</dbReference>
<protein>
    <submittedName>
        <fullName evidence="8">Kinesin-like protein kif22</fullName>
    </submittedName>
</protein>
<name>A0A7J6M4S2_PERCH</name>
<evidence type="ECO:0000313" key="9">
    <source>
        <dbReference type="Proteomes" id="UP000591131"/>
    </source>
</evidence>
<dbReference type="CDD" id="cd00060">
    <property type="entry name" value="FHA"/>
    <property type="match status" value="2"/>
</dbReference>
<comment type="similarity">
    <text evidence="3">Belongs to the TRAFAC class myosin-kinesin ATPase superfamily. Kinesin family.</text>
</comment>
<evidence type="ECO:0000259" key="5">
    <source>
        <dbReference type="PROSITE" id="PS50006"/>
    </source>
</evidence>
<gene>
    <name evidence="8" type="primary">KIF22</name>
    <name evidence="8" type="ORF">FOL47_004028</name>
</gene>
<feature type="domain" description="Kinesin motor" evidence="6">
    <location>
        <begin position="562"/>
        <end position="890"/>
    </location>
</feature>
<dbReference type="InterPro" id="IPR008984">
    <property type="entry name" value="SMAD_FHA_dom_sf"/>
</dbReference>
<feature type="domain" description="SAM" evidence="7">
    <location>
        <begin position="13"/>
        <end position="80"/>
    </location>
</feature>
<sequence>MFPPSLTQCVGLWSVDDVQTWLEFINLKQEYGPALKAAKVDGAKLVRLTADVDGNVFGLSTVNSGMRGLLEQALRPLLEAHHESRAFPRSLASKGICDWGIEEVQEWLQHLGLGDKYGPPLRAAEVKGLELLYIMSGIPESPFRERGVGLETLAKVEQALRKKVESIERSQAGDHQHHGGDVSVSRLILGQLENGAVSGEVTFDQLRLSDTFDFRNGRLRCGRSRTGNDVVVFDTTMSRHHFEVHVEGPDSESATIRDINSSTGTFVMVPYARVEAEDIDDFQCELPARLRLGWRTDVHISTRESEEGDVEIYVEVEVGFGEDTGRVFGPYHCDQDEDSVSLIVGRDPERCSVVLMDPQVSSVHCEIVWYPSDEGLIRIRDFSSTNRTWHRVRPWPSDGQFIPYTVYVGDVIKAGEVAFVLFDRLAWSDVPAGIDDRSDGDASGASSVVLVPTHQDLPRSLPRRTRHSPRRGSRRAPIPTRSGRDGGPRTGEYQPTGRSAETEAEEEGRIYEEDDGYGGAPRALTPGEIFHARLRMLSSQREAHQQQSIPVPSAPSRGSHFGVTVCARVRPLFGCGAEGTSQCVITSADKKRIVLEDPRHRELPKEFQFDHVFDSSVTTSTIFKTHVARGIDAAVLSHVPCTVFAHGASGSGKTFTMQGIEGQPSEPVVDGNESGLIPMCVERIFKRLTSDMMVTMSVFEIYQEKVRDLLAQSTDQHHGPVGRRGVGSTSQPALLDRDGGFRDLKMLEDSLGQVQKRQRNQPTGPPAAPSGRGRRSGLSFHEQKRVVPMGRIMLVDLAGLEDNRVTGNIGGALRESTAINASHFALARMLWALKKNRNVPYRNSKLTRLFQNSMEPSIPLPAPPMVLMLVTVSPATKRFQATYNTFSAIQ</sequence>
<keyword evidence="9" id="KW-1185">Reference proteome</keyword>
<organism evidence="8 9">
    <name type="scientific">Perkinsus chesapeaki</name>
    <name type="common">Clam parasite</name>
    <name type="synonym">Perkinsus andrewsi</name>
    <dbReference type="NCBI Taxonomy" id="330153"/>
    <lineage>
        <taxon>Eukaryota</taxon>
        <taxon>Sar</taxon>
        <taxon>Alveolata</taxon>
        <taxon>Perkinsozoa</taxon>
        <taxon>Perkinsea</taxon>
        <taxon>Perkinsida</taxon>
        <taxon>Perkinsidae</taxon>
        <taxon>Perkinsus</taxon>
    </lineage>
</organism>
<dbReference type="OrthoDB" id="3176171at2759"/>
<dbReference type="InterPro" id="IPR000253">
    <property type="entry name" value="FHA_dom"/>
</dbReference>
<dbReference type="PRINTS" id="PR00380">
    <property type="entry name" value="KINESINHEAVY"/>
</dbReference>
<dbReference type="SMART" id="SM00454">
    <property type="entry name" value="SAM"/>
    <property type="match status" value="2"/>
</dbReference>
<keyword evidence="3" id="KW-0067">ATP-binding</keyword>